<sequence>MINTANRKRRPLEFDEGDQVLLKLQPYRQTSMANRVNQKLAARYYGPYRILRKLSPVVYKLELPDVARIHPVFHISQLKKLNGQHDVTKDLPEALAVKKQVTPHKTYWMLESRSTGSRS</sequence>
<protein>
    <recommendedName>
        <fullName evidence="1">Tf2-1-like SH3-like domain-containing protein</fullName>
    </recommendedName>
</protein>
<dbReference type="PANTHER" id="PTHR46148">
    <property type="entry name" value="CHROMO DOMAIN-CONTAINING PROTEIN"/>
    <property type="match status" value="1"/>
</dbReference>
<dbReference type="InterPro" id="IPR056924">
    <property type="entry name" value="SH3_Tf2-1"/>
</dbReference>
<dbReference type="EMBL" id="CACSLK010034598">
    <property type="protein sequence ID" value="CAA0841688.1"/>
    <property type="molecule type" value="Genomic_DNA"/>
</dbReference>
<gene>
    <name evidence="2" type="ORF">SHERM_07564</name>
</gene>
<dbReference type="Pfam" id="PF24626">
    <property type="entry name" value="SH3_Tf2-1"/>
    <property type="match status" value="1"/>
</dbReference>
<feature type="domain" description="Tf2-1-like SH3-like" evidence="1">
    <location>
        <begin position="17"/>
        <end position="81"/>
    </location>
</feature>
<comment type="caution">
    <text evidence="2">The sequence shown here is derived from an EMBL/GenBank/DDBJ whole genome shotgun (WGS) entry which is preliminary data.</text>
</comment>
<dbReference type="OrthoDB" id="913535at2759"/>
<keyword evidence="3" id="KW-1185">Reference proteome</keyword>
<proteinExistence type="predicted"/>
<organism evidence="2 3">
    <name type="scientific">Striga hermonthica</name>
    <name type="common">Purple witchweed</name>
    <name type="synonym">Buchnera hermonthica</name>
    <dbReference type="NCBI Taxonomy" id="68872"/>
    <lineage>
        <taxon>Eukaryota</taxon>
        <taxon>Viridiplantae</taxon>
        <taxon>Streptophyta</taxon>
        <taxon>Embryophyta</taxon>
        <taxon>Tracheophyta</taxon>
        <taxon>Spermatophyta</taxon>
        <taxon>Magnoliopsida</taxon>
        <taxon>eudicotyledons</taxon>
        <taxon>Gunneridae</taxon>
        <taxon>Pentapetalae</taxon>
        <taxon>asterids</taxon>
        <taxon>lamiids</taxon>
        <taxon>Lamiales</taxon>
        <taxon>Orobanchaceae</taxon>
        <taxon>Buchnereae</taxon>
        <taxon>Striga</taxon>
    </lineage>
</organism>
<name>A0A9N7RRF0_STRHE</name>
<dbReference type="AlphaFoldDB" id="A0A9N7RRF0"/>
<evidence type="ECO:0000313" key="3">
    <source>
        <dbReference type="Proteomes" id="UP001153555"/>
    </source>
</evidence>
<dbReference type="Proteomes" id="UP001153555">
    <property type="component" value="Unassembled WGS sequence"/>
</dbReference>
<evidence type="ECO:0000313" key="2">
    <source>
        <dbReference type="EMBL" id="CAA0841688.1"/>
    </source>
</evidence>
<dbReference type="PANTHER" id="PTHR46148:SF52">
    <property type="entry name" value="OS04G0603800 PROTEIN"/>
    <property type="match status" value="1"/>
</dbReference>
<reference evidence="2" key="1">
    <citation type="submission" date="2019-12" db="EMBL/GenBank/DDBJ databases">
        <authorList>
            <person name="Scholes J."/>
        </authorList>
    </citation>
    <scope>NUCLEOTIDE SEQUENCE</scope>
</reference>
<accession>A0A9N7RRF0</accession>
<evidence type="ECO:0000259" key="1">
    <source>
        <dbReference type="Pfam" id="PF24626"/>
    </source>
</evidence>